<name>A0A8J7RPY5_9BACT</name>
<keyword evidence="2" id="KW-1185">Reference proteome</keyword>
<evidence type="ECO:0008006" key="3">
    <source>
        <dbReference type="Google" id="ProtNLM"/>
    </source>
</evidence>
<reference evidence="1" key="1">
    <citation type="submission" date="2021-02" db="EMBL/GenBank/DDBJ databases">
        <title>Natronogracilivirga saccharolytica gen. nov. sp. nov. a new anaerobic, haloalkiliphilic carbohydrate-fermenting bacterium from soda lake and proposing of Cyclonatronumiaceae fam. nov. in the phylum Balneolaeota.</title>
        <authorList>
            <person name="Zhilina T.N."/>
            <person name="Sorokin D.Y."/>
            <person name="Zavarzina D.G."/>
            <person name="Toshchakov S.V."/>
            <person name="Kublanov I.V."/>
        </authorList>
    </citation>
    <scope>NUCLEOTIDE SEQUENCE</scope>
    <source>
        <strain evidence="1">Z-1702</strain>
    </source>
</reference>
<protein>
    <recommendedName>
        <fullName evidence="3">Transposase DDE domain-containing protein</fullName>
    </recommendedName>
</protein>
<evidence type="ECO:0000313" key="2">
    <source>
        <dbReference type="Proteomes" id="UP000673975"/>
    </source>
</evidence>
<organism evidence="1 2">
    <name type="scientific">Natronogracilivirga saccharolytica</name>
    <dbReference type="NCBI Taxonomy" id="2812953"/>
    <lineage>
        <taxon>Bacteria</taxon>
        <taxon>Pseudomonadati</taxon>
        <taxon>Balneolota</taxon>
        <taxon>Balneolia</taxon>
        <taxon>Balneolales</taxon>
        <taxon>Cyclonatronaceae</taxon>
        <taxon>Natronogracilivirga</taxon>
    </lineage>
</organism>
<comment type="caution">
    <text evidence="1">The sequence shown here is derived from an EMBL/GenBank/DDBJ whole genome shotgun (WGS) entry which is preliminary data.</text>
</comment>
<dbReference type="RefSeq" id="WP_210513472.1">
    <property type="nucleotide sequence ID" value="NZ_JAFIDN010000025.1"/>
</dbReference>
<dbReference type="EMBL" id="JAFIDN010000025">
    <property type="protein sequence ID" value="MBP3194013.1"/>
    <property type="molecule type" value="Genomic_DNA"/>
</dbReference>
<dbReference type="Proteomes" id="UP000673975">
    <property type="component" value="Unassembled WGS sequence"/>
</dbReference>
<sequence length="79" mass="9100">MSSIIAYNLLRLMGQNMLRSGLVPRRKARSSRLRLRTVMRNLMYMAGRLVRHARRTVIRIFTGHGWARPALALARGPDL</sequence>
<evidence type="ECO:0000313" key="1">
    <source>
        <dbReference type="EMBL" id="MBP3194013.1"/>
    </source>
</evidence>
<gene>
    <name evidence="1" type="ORF">NATSA_15170</name>
</gene>
<dbReference type="AlphaFoldDB" id="A0A8J7RPY5"/>
<proteinExistence type="predicted"/>
<accession>A0A8J7RPY5</accession>